<dbReference type="InterPro" id="IPR006683">
    <property type="entry name" value="Thioestr_dom"/>
</dbReference>
<name>A0A1Y5T7X0_9RHOB</name>
<dbReference type="PANTHER" id="PTHR21660:SF1">
    <property type="entry name" value="ACYL-COENZYME A THIOESTERASE 13"/>
    <property type="match status" value="1"/>
</dbReference>
<dbReference type="InterPro" id="IPR029069">
    <property type="entry name" value="HotDog_dom_sf"/>
</dbReference>
<dbReference type="NCBIfam" id="TIGR00369">
    <property type="entry name" value="unchar_dom_1"/>
    <property type="match status" value="1"/>
</dbReference>
<dbReference type="PANTHER" id="PTHR21660">
    <property type="entry name" value="THIOESTERASE SUPERFAMILY MEMBER-RELATED"/>
    <property type="match status" value="1"/>
</dbReference>
<dbReference type="InterPro" id="IPR003736">
    <property type="entry name" value="PAAI_dom"/>
</dbReference>
<dbReference type="Pfam" id="PF03061">
    <property type="entry name" value="4HBT"/>
    <property type="match status" value="1"/>
</dbReference>
<evidence type="ECO:0000313" key="4">
    <source>
        <dbReference type="EMBL" id="SLN54483.1"/>
    </source>
</evidence>
<dbReference type="AlphaFoldDB" id="A0A1Y5T7X0"/>
<proteinExistence type="inferred from homology"/>
<organism evidence="4 5">
    <name type="scientific">Falsiruegeria litorea R37</name>
    <dbReference type="NCBI Taxonomy" id="1200284"/>
    <lineage>
        <taxon>Bacteria</taxon>
        <taxon>Pseudomonadati</taxon>
        <taxon>Pseudomonadota</taxon>
        <taxon>Alphaproteobacteria</taxon>
        <taxon>Rhodobacterales</taxon>
        <taxon>Roseobacteraceae</taxon>
        <taxon>Falsiruegeria</taxon>
    </lineage>
</organism>
<evidence type="ECO:0000259" key="3">
    <source>
        <dbReference type="Pfam" id="PF03061"/>
    </source>
</evidence>
<dbReference type="OrthoDB" id="9806185at2"/>
<accession>A0A1Y5T7X0</accession>
<dbReference type="InterPro" id="IPR039298">
    <property type="entry name" value="ACOT13"/>
</dbReference>
<dbReference type="GO" id="GO:0047617">
    <property type="term" value="F:fatty acyl-CoA hydrolase activity"/>
    <property type="evidence" value="ECO:0007669"/>
    <property type="project" value="InterPro"/>
</dbReference>
<evidence type="ECO:0000256" key="1">
    <source>
        <dbReference type="ARBA" id="ARBA00008324"/>
    </source>
</evidence>
<gene>
    <name evidence="4" type="ORF">TRL7639_02864</name>
</gene>
<dbReference type="Gene3D" id="3.10.129.10">
    <property type="entry name" value="Hotdog Thioesterase"/>
    <property type="match status" value="1"/>
</dbReference>
<comment type="similarity">
    <text evidence="1">Belongs to the thioesterase PaaI family.</text>
</comment>
<protein>
    <submittedName>
        <fullName evidence="4">Acyl-CoA esterase</fullName>
    </submittedName>
</protein>
<dbReference type="SUPFAM" id="SSF54637">
    <property type="entry name" value="Thioesterase/thiol ester dehydrase-isomerase"/>
    <property type="match status" value="1"/>
</dbReference>
<keyword evidence="5" id="KW-1185">Reference proteome</keyword>
<dbReference type="EMBL" id="FWFO01000002">
    <property type="protein sequence ID" value="SLN54483.1"/>
    <property type="molecule type" value="Genomic_DNA"/>
</dbReference>
<reference evidence="4 5" key="1">
    <citation type="submission" date="2017-03" db="EMBL/GenBank/DDBJ databases">
        <authorList>
            <person name="Afonso C.L."/>
            <person name="Miller P.J."/>
            <person name="Scott M.A."/>
            <person name="Spackman E."/>
            <person name="Goraichik I."/>
            <person name="Dimitrov K.M."/>
            <person name="Suarez D.L."/>
            <person name="Swayne D.E."/>
        </authorList>
    </citation>
    <scope>NUCLEOTIDE SEQUENCE [LARGE SCALE GENOMIC DNA]</scope>
    <source>
        <strain evidence="4 5">CECT 7639</strain>
    </source>
</reference>
<feature type="domain" description="Thioesterase" evidence="3">
    <location>
        <begin position="44"/>
        <end position="117"/>
    </location>
</feature>
<evidence type="ECO:0000313" key="5">
    <source>
        <dbReference type="Proteomes" id="UP000193077"/>
    </source>
</evidence>
<evidence type="ECO:0000256" key="2">
    <source>
        <dbReference type="ARBA" id="ARBA00022801"/>
    </source>
</evidence>
<dbReference type="CDD" id="cd03443">
    <property type="entry name" value="PaaI_thioesterase"/>
    <property type="match status" value="1"/>
</dbReference>
<keyword evidence="2" id="KW-0378">Hydrolase</keyword>
<sequence>MKTRISESFAKQRMMDTLGARLEKIEDGHIEISAPIVPEFTQQQGHAHAALSFALGDTAAGYAALTCAPANHEVVTAEIKINLLAPGRGDRLKAIGRVLKPGRRLIVVAADVYAISDGAETHVAALQGTIVPVPV</sequence>
<dbReference type="Proteomes" id="UP000193077">
    <property type="component" value="Unassembled WGS sequence"/>
</dbReference>